<dbReference type="InterPro" id="IPR028883">
    <property type="entry name" value="tRNA_aden_deaminase"/>
</dbReference>
<feature type="binding site" evidence="8">
    <location>
        <position position="56"/>
    </location>
    <ligand>
        <name>Zn(2+)</name>
        <dbReference type="ChEBI" id="CHEBI:29105"/>
        <note>catalytic</note>
    </ligand>
</feature>
<dbReference type="GO" id="GO:0008270">
    <property type="term" value="F:zinc ion binding"/>
    <property type="evidence" value="ECO:0007669"/>
    <property type="project" value="UniProtKB-UniRule"/>
</dbReference>
<evidence type="ECO:0000256" key="5">
    <source>
        <dbReference type="ARBA" id="ARBA00022801"/>
    </source>
</evidence>
<dbReference type="EC" id="3.5.4.33" evidence="8"/>
<dbReference type="PROSITE" id="PS00903">
    <property type="entry name" value="CYT_DCMP_DEAMINASES_1"/>
    <property type="match status" value="1"/>
</dbReference>
<comment type="function">
    <text evidence="8">Catalyzes the deamination of adenosine to inosine at the wobble position 34 of tRNA(Arg2).</text>
</comment>
<comment type="catalytic activity">
    <reaction evidence="7 8">
        <text>adenosine(34) in tRNA + H2O + H(+) = inosine(34) in tRNA + NH4(+)</text>
        <dbReference type="Rhea" id="RHEA:43168"/>
        <dbReference type="Rhea" id="RHEA-COMP:10373"/>
        <dbReference type="Rhea" id="RHEA-COMP:10374"/>
        <dbReference type="ChEBI" id="CHEBI:15377"/>
        <dbReference type="ChEBI" id="CHEBI:15378"/>
        <dbReference type="ChEBI" id="CHEBI:28938"/>
        <dbReference type="ChEBI" id="CHEBI:74411"/>
        <dbReference type="ChEBI" id="CHEBI:82852"/>
        <dbReference type="EC" id="3.5.4.33"/>
    </reaction>
</comment>
<reference evidence="10 11" key="1">
    <citation type="submission" date="2020-04" db="EMBL/GenBank/DDBJ databases">
        <title>Flammeovirga sp. SR4, a novel species isolated from seawater.</title>
        <authorList>
            <person name="Wang X."/>
        </authorList>
    </citation>
    <scope>NUCLEOTIDE SEQUENCE [LARGE SCALE GENOMIC DNA]</scope>
    <source>
        <strain evidence="10 11">ATCC 23126</strain>
    </source>
</reference>
<dbReference type="InterPro" id="IPR016192">
    <property type="entry name" value="APOBEC/CMP_deaminase_Zn-bd"/>
</dbReference>
<dbReference type="HAMAP" id="MF_00972">
    <property type="entry name" value="tRNA_aden_deaminase"/>
    <property type="match status" value="1"/>
</dbReference>
<dbReference type="SUPFAM" id="SSF53927">
    <property type="entry name" value="Cytidine deaminase-like"/>
    <property type="match status" value="1"/>
</dbReference>
<dbReference type="GO" id="GO:0052717">
    <property type="term" value="F:tRNA-specific adenosine-34 deaminase activity"/>
    <property type="evidence" value="ECO:0007669"/>
    <property type="project" value="UniProtKB-UniRule"/>
</dbReference>
<dbReference type="PROSITE" id="PS51747">
    <property type="entry name" value="CYT_DCMP_DEAMINASES_2"/>
    <property type="match status" value="1"/>
</dbReference>
<dbReference type="EMBL" id="JABANE010000164">
    <property type="protein sequence ID" value="NME72473.1"/>
    <property type="molecule type" value="Genomic_DNA"/>
</dbReference>
<name>A0A7X9S169_9BACT</name>
<protein>
    <recommendedName>
        <fullName evidence="8">tRNA-specific adenosine deaminase</fullName>
        <ecNumber evidence="8">3.5.4.33</ecNumber>
    </recommendedName>
</protein>
<evidence type="ECO:0000256" key="3">
    <source>
        <dbReference type="ARBA" id="ARBA00022694"/>
    </source>
</evidence>
<dbReference type="PANTHER" id="PTHR11079">
    <property type="entry name" value="CYTOSINE DEAMINASE FAMILY MEMBER"/>
    <property type="match status" value="1"/>
</dbReference>
<keyword evidence="6 8" id="KW-0862">Zinc</keyword>
<feature type="active site" description="Proton donor" evidence="8">
    <location>
        <position position="58"/>
    </location>
</feature>
<evidence type="ECO:0000256" key="6">
    <source>
        <dbReference type="ARBA" id="ARBA00022833"/>
    </source>
</evidence>
<keyword evidence="3 8" id="KW-0819">tRNA processing</keyword>
<gene>
    <name evidence="8" type="primary">tadA</name>
    <name evidence="10" type="ORF">HHU12_31215</name>
</gene>
<evidence type="ECO:0000256" key="8">
    <source>
        <dbReference type="HAMAP-Rule" id="MF_00972"/>
    </source>
</evidence>
<organism evidence="10 11">
    <name type="scientific">Flammeovirga aprica JL-4</name>
    <dbReference type="NCBI Taxonomy" id="694437"/>
    <lineage>
        <taxon>Bacteria</taxon>
        <taxon>Pseudomonadati</taxon>
        <taxon>Bacteroidota</taxon>
        <taxon>Cytophagia</taxon>
        <taxon>Cytophagales</taxon>
        <taxon>Flammeovirgaceae</taxon>
        <taxon>Flammeovirga</taxon>
    </lineage>
</organism>
<dbReference type="InterPro" id="IPR002125">
    <property type="entry name" value="CMP_dCMP_dom"/>
</dbReference>
<keyword evidence="4 8" id="KW-0479">Metal-binding</keyword>
<accession>A0A7X9S169</accession>
<sequence>MDNSSQDVKFMRLALQEAENAFEEGEIPVGALVVADGKIIGKGYNQTEKLNDPTAHAEMLAITAATNHLGSRHLSDCTLYVTLEPCAMCAGAIFWAQVGRIVYGASDEKRGFKSYSEKLAHPRAKYTTGILEEECHEILMKFFKKLRDKRKK</sequence>
<comment type="similarity">
    <text evidence="1">Belongs to the cytidine and deoxycytidylate deaminase family. ADAT2 subfamily.</text>
</comment>
<evidence type="ECO:0000256" key="4">
    <source>
        <dbReference type="ARBA" id="ARBA00022723"/>
    </source>
</evidence>
<evidence type="ECO:0000256" key="1">
    <source>
        <dbReference type="ARBA" id="ARBA00010669"/>
    </source>
</evidence>
<keyword evidence="5 8" id="KW-0378">Hydrolase</keyword>
<comment type="cofactor">
    <cofactor evidence="8">
        <name>Zn(2+)</name>
        <dbReference type="ChEBI" id="CHEBI:29105"/>
    </cofactor>
    <text evidence="8">Binds 1 zinc ion per subunit.</text>
</comment>
<proteinExistence type="inferred from homology"/>
<dbReference type="GO" id="GO:0002100">
    <property type="term" value="P:tRNA wobble adenosine to inosine editing"/>
    <property type="evidence" value="ECO:0007669"/>
    <property type="project" value="UniProtKB-UniRule"/>
</dbReference>
<comment type="subunit">
    <text evidence="2 8">Homodimer.</text>
</comment>
<dbReference type="Pfam" id="PF00383">
    <property type="entry name" value="dCMP_cyt_deam_1"/>
    <property type="match status" value="1"/>
</dbReference>
<evidence type="ECO:0000313" key="11">
    <source>
        <dbReference type="Proteomes" id="UP000576082"/>
    </source>
</evidence>
<comment type="caution">
    <text evidence="10">The sequence shown here is derived from an EMBL/GenBank/DDBJ whole genome shotgun (WGS) entry which is preliminary data.</text>
</comment>
<feature type="binding site" evidence="8">
    <location>
        <position position="86"/>
    </location>
    <ligand>
        <name>Zn(2+)</name>
        <dbReference type="ChEBI" id="CHEBI:29105"/>
        <note>catalytic</note>
    </ligand>
</feature>
<feature type="binding site" evidence="8">
    <location>
        <position position="89"/>
    </location>
    <ligand>
        <name>Zn(2+)</name>
        <dbReference type="ChEBI" id="CHEBI:29105"/>
        <note>catalytic</note>
    </ligand>
</feature>
<dbReference type="AlphaFoldDB" id="A0A7X9S169"/>
<evidence type="ECO:0000313" key="10">
    <source>
        <dbReference type="EMBL" id="NME72473.1"/>
    </source>
</evidence>
<dbReference type="Proteomes" id="UP000576082">
    <property type="component" value="Unassembled WGS sequence"/>
</dbReference>
<keyword evidence="11" id="KW-1185">Reference proteome</keyword>
<dbReference type="RefSeq" id="WP_169660662.1">
    <property type="nucleotide sequence ID" value="NZ_JABANE010000164.1"/>
</dbReference>
<evidence type="ECO:0000256" key="2">
    <source>
        <dbReference type="ARBA" id="ARBA00011738"/>
    </source>
</evidence>
<dbReference type="PANTHER" id="PTHR11079:SF202">
    <property type="entry name" value="TRNA-SPECIFIC ADENOSINE DEAMINASE"/>
    <property type="match status" value="1"/>
</dbReference>
<dbReference type="InterPro" id="IPR016193">
    <property type="entry name" value="Cytidine_deaminase-like"/>
</dbReference>
<dbReference type="CDD" id="cd01285">
    <property type="entry name" value="nucleoside_deaminase"/>
    <property type="match status" value="1"/>
</dbReference>
<evidence type="ECO:0000256" key="7">
    <source>
        <dbReference type="ARBA" id="ARBA00048045"/>
    </source>
</evidence>
<evidence type="ECO:0000259" key="9">
    <source>
        <dbReference type="PROSITE" id="PS51747"/>
    </source>
</evidence>
<feature type="domain" description="CMP/dCMP-type deaminase" evidence="9">
    <location>
        <begin position="5"/>
        <end position="115"/>
    </location>
</feature>
<dbReference type="Gene3D" id="3.40.140.10">
    <property type="entry name" value="Cytidine Deaminase, domain 2"/>
    <property type="match status" value="1"/>
</dbReference>